<reference evidence="1" key="2">
    <citation type="journal article" date="2015" name="Data Brief">
        <title>Shoot transcriptome of the giant reed, Arundo donax.</title>
        <authorList>
            <person name="Barrero R.A."/>
            <person name="Guerrero F.D."/>
            <person name="Moolhuijzen P."/>
            <person name="Goolsby J.A."/>
            <person name="Tidwell J."/>
            <person name="Bellgard S.E."/>
            <person name="Bellgard M.I."/>
        </authorList>
    </citation>
    <scope>NUCLEOTIDE SEQUENCE</scope>
    <source>
        <tissue evidence="1">Shoot tissue taken approximately 20 cm above the soil surface</tissue>
    </source>
</reference>
<name>A0A0A9ER19_ARUDO</name>
<accession>A0A0A9ER19</accession>
<dbReference type="EMBL" id="GBRH01197570">
    <property type="protein sequence ID" value="JAE00326.1"/>
    <property type="molecule type" value="Transcribed_RNA"/>
</dbReference>
<proteinExistence type="predicted"/>
<organism evidence="1">
    <name type="scientific">Arundo donax</name>
    <name type="common">Giant reed</name>
    <name type="synonym">Donax arundinaceus</name>
    <dbReference type="NCBI Taxonomy" id="35708"/>
    <lineage>
        <taxon>Eukaryota</taxon>
        <taxon>Viridiplantae</taxon>
        <taxon>Streptophyta</taxon>
        <taxon>Embryophyta</taxon>
        <taxon>Tracheophyta</taxon>
        <taxon>Spermatophyta</taxon>
        <taxon>Magnoliopsida</taxon>
        <taxon>Liliopsida</taxon>
        <taxon>Poales</taxon>
        <taxon>Poaceae</taxon>
        <taxon>PACMAD clade</taxon>
        <taxon>Arundinoideae</taxon>
        <taxon>Arundineae</taxon>
        <taxon>Arundo</taxon>
    </lineage>
</organism>
<sequence length="29" mass="3348">MSVWRRLGVRKGVTRLASPYHLKNHGINT</sequence>
<evidence type="ECO:0000313" key="1">
    <source>
        <dbReference type="EMBL" id="JAE00326.1"/>
    </source>
</evidence>
<reference evidence="1" key="1">
    <citation type="submission" date="2014-09" db="EMBL/GenBank/DDBJ databases">
        <authorList>
            <person name="Magalhaes I.L.F."/>
            <person name="Oliveira U."/>
            <person name="Santos F.R."/>
            <person name="Vidigal T.H.D.A."/>
            <person name="Brescovit A.D."/>
            <person name="Santos A.J."/>
        </authorList>
    </citation>
    <scope>NUCLEOTIDE SEQUENCE</scope>
    <source>
        <tissue evidence="1">Shoot tissue taken approximately 20 cm above the soil surface</tissue>
    </source>
</reference>
<dbReference type="AlphaFoldDB" id="A0A0A9ER19"/>
<protein>
    <submittedName>
        <fullName evidence="1">Uncharacterized protein</fullName>
    </submittedName>
</protein>